<sequence length="114" mass="12771">MDKNISVHFRHWVFIDDVKFFGPGRVELLERIAETGSIVQAAKAMGMSYKKAWAMVDHMNTHGQKPYVITHKGGQQGGGTELTETAKNVIAAYKRLDARLQEVISTENEIQALI</sequence>
<keyword evidence="2" id="KW-1185">Reference proteome</keyword>
<name>A0A5R9KVU0_9BACT</name>
<dbReference type="OrthoDB" id="9805928at2"/>
<dbReference type="EMBL" id="VCEJ01000004">
    <property type="protein sequence ID" value="TLV00291.1"/>
    <property type="molecule type" value="Genomic_DNA"/>
</dbReference>
<reference evidence="1 2" key="1">
    <citation type="submission" date="2019-05" db="EMBL/GenBank/DDBJ databases">
        <authorList>
            <person name="Qu J.-H."/>
        </authorList>
    </citation>
    <scope>NUCLEOTIDE SEQUENCE [LARGE SCALE GENOMIC DNA]</scope>
    <source>
        <strain evidence="1 2">T17</strain>
    </source>
</reference>
<dbReference type="InterPro" id="IPR036390">
    <property type="entry name" value="WH_DNA-bd_sf"/>
</dbReference>
<evidence type="ECO:0000313" key="2">
    <source>
        <dbReference type="Proteomes" id="UP000306402"/>
    </source>
</evidence>
<protein>
    <submittedName>
        <fullName evidence="1">LysR family transcriptional regulator</fullName>
    </submittedName>
</protein>
<gene>
    <name evidence="1" type="ORF">FEN17_12365</name>
</gene>
<dbReference type="RefSeq" id="WP_138365671.1">
    <property type="nucleotide sequence ID" value="NZ_VCEJ01000004.1"/>
</dbReference>
<dbReference type="InterPro" id="IPR051815">
    <property type="entry name" value="Molybdate_resp_trans_reg"/>
</dbReference>
<accession>A0A5R9KVU0</accession>
<organism evidence="1 2">
    <name type="scientific">Dyadobacter luticola</name>
    <dbReference type="NCBI Taxonomy" id="1979387"/>
    <lineage>
        <taxon>Bacteria</taxon>
        <taxon>Pseudomonadati</taxon>
        <taxon>Bacteroidota</taxon>
        <taxon>Cytophagia</taxon>
        <taxon>Cytophagales</taxon>
        <taxon>Spirosomataceae</taxon>
        <taxon>Dyadobacter</taxon>
    </lineage>
</organism>
<dbReference type="Proteomes" id="UP000306402">
    <property type="component" value="Unassembled WGS sequence"/>
</dbReference>
<proteinExistence type="predicted"/>
<dbReference type="SUPFAM" id="SSF46785">
    <property type="entry name" value="Winged helix' DNA-binding domain"/>
    <property type="match status" value="1"/>
</dbReference>
<dbReference type="PANTHER" id="PTHR30432">
    <property type="entry name" value="TRANSCRIPTIONAL REGULATOR MODE"/>
    <property type="match status" value="1"/>
</dbReference>
<comment type="caution">
    <text evidence="1">The sequence shown here is derived from an EMBL/GenBank/DDBJ whole genome shotgun (WGS) entry which is preliminary data.</text>
</comment>
<dbReference type="InterPro" id="IPR036388">
    <property type="entry name" value="WH-like_DNA-bd_sf"/>
</dbReference>
<dbReference type="PANTHER" id="PTHR30432:SF1">
    <property type="entry name" value="DNA-BINDING TRANSCRIPTIONAL DUAL REGULATOR MODE"/>
    <property type="match status" value="1"/>
</dbReference>
<evidence type="ECO:0000313" key="1">
    <source>
        <dbReference type="EMBL" id="TLV00291.1"/>
    </source>
</evidence>
<dbReference type="Gene3D" id="1.10.10.10">
    <property type="entry name" value="Winged helix-like DNA-binding domain superfamily/Winged helix DNA-binding domain"/>
    <property type="match status" value="1"/>
</dbReference>
<dbReference type="AlphaFoldDB" id="A0A5R9KVU0"/>